<accession>A0A0C3BJF3</accession>
<dbReference type="SUPFAM" id="SSF52833">
    <property type="entry name" value="Thioredoxin-like"/>
    <property type="match status" value="1"/>
</dbReference>
<dbReference type="PANTHER" id="PTHR28630:SF3">
    <property type="entry name" value="PEROXIREDOXIN-LIKE 2C"/>
    <property type="match status" value="1"/>
</dbReference>
<evidence type="ECO:0008006" key="3">
    <source>
        <dbReference type="Google" id="ProtNLM"/>
    </source>
</evidence>
<proteinExistence type="predicted"/>
<reference evidence="2" key="2">
    <citation type="submission" date="2015-01" db="EMBL/GenBank/DDBJ databases">
        <title>Evolutionary Origins and Diversification of the Mycorrhizal Mutualists.</title>
        <authorList>
            <consortium name="DOE Joint Genome Institute"/>
            <consortium name="Mycorrhizal Genomics Consortium"/>
            <person name="Kohler A."/>
            <person name="Kuo A."/>
            <person name="Nagy L.G."/>
            <person name="Floudas D."/>
            <person name="Copeland A."/>
            <person name="Barry K.W."/>
            <person name="Cichocki N."/>
            <person name="Veneault-Fourrey C."/>
            <person name="LaButti K."/>
            <person name="Lindquist E.A."/>
            <person name="Lipzen A."/>
            <person name="Lundell T."/>
            <person name="Morin E."/>
            <person name="Murat C."/>
            <person name="Riley R."/>
            <person name="Ohm R."/>
            <person name="Sun H."/>
            <person name="Tunlid A."/>
            <person name="Henrissat B."/>
            <person name="Grigoriev I.V."/>
            <person name="Hibbett D.S."/>
            <person name="Martin F."/>
        </authorList>
    </citation>
    <scope>NUCLEOTIDE SEQUENCE [LARGE SCALE GENOMIC DNA]</scope>
    <source>
        <strain evidence="2">MAFF 305830</strain>
    </source>
</reference>
<organism evidence="1 2">
    <name type="scientific">Serendipita vermifera MAFF 305830</name>
    <dbReference type="NCBI Taxonomy" id="933852"/>
    <lineage>
        <taxon>Eukaryota</taxon>
        <taxon>Fungi</taxon>
        <taxon>Dikarya</taxon>
        <taxon>Basidiomycota</taxon>
        <taxon>Agaricomycotina</taxon>
        <taxon>Agaricomycetes</taxon>
        <taxon>Sebacinales</taxon>
        <taxon>Serendipitaceae</taxon>
        <taxon>Serendipita</taxon>
    </lineage>
</organism>
<dbReference type="AlphaFoldDB" id="A0A0C3BJF3"/>
<dbReference type="InterPro" id="IPR036249">
    <property type="entry name" value="Thioredoxin-like_sf"/>
</dbReference>
<dbReference type="EMBL" id="KN824280">
    <property type="protein sequence ID" value="KIM32209.1"/>
    <property type="molecule type" value="Genomic_DNA"/>
</dbReference>
<gene>
    <name evidence="1" type="ORF">M408DRAFT_20532</name>
</gene>
<dbReference type="Pfam" id="PF13911">
    <property type="entry name" value="AhpC-TSA_2"/>
    <property type="match status" value="1"/>
</dbReference>
<dbReference type="PANTHER" id="PTHR28630">
    <property type="match status" value="1"/>
</dbReference>
<dbReference type="HOGENOM" id="CLU_035338_1_1_1"/>
<evidence type="ECO:0000313" key="1">
    <source>
        <dbReference type="EMBL" id="KIM32209.1"/>
    </source>
</evidence>
<name>A0A0C3BJF3_SERVB</name>
<dbReference type="Proteomes" id="UP000054097">
    <property type="component" value="Unassembled WGS sequence"/>
</dbReference>
<reference evidence="1 2" key="1">
    <citation type="submission" date="2014-04" db="EMBL/GenBank/DDBJ databases">
        <authorList>
            <consortium name="DOE Joint Genome Institute"/>
            <person name="Kuo A."/>
            <person name="Zuccaro A."/>
            <person name="Kohler A."/>
            <person name="Nagy L.G."/>
            <person name="Floudas D."/>
            <person name="Copeland A."/>
            <person name="Barry K.W."/>
            <person name="Cichocki N."/>
            <person name="Veneault-Fourrey C."/>
            <person name="LaButti K."/>
            <person name="Lindquist E.A."/>
            <person name="Lipzen A."/>
            <person name="Lundell T."/>
            <person name="Morin E."/>
            <person name="Murat C."/>
            <person name="Sun H."/>
            <person name="Tunlid A."/>
            <person name="Henrissat B."/>
            <person name="Grigoriev I.V."/>
            <person name="Hibbett D.S."/>
            <person name="Martin F."/>
            <person name="Nordberg H.P."/>
            <person name="Cantor M.N."/>
            <person name="Hua S.X."/>
        </authorList>
    </citation>
    <scope>NUCLEOTIDE SEQUENCE [LARGE SCALE GENOMIC DNA]</scope>
    <source>
        <strain evidence="1 2">MAFF 305830</strain>
    </source>
</reference>
<dbReference type="CDD" id="cd02970">
    <property type="entry name" value="PRX_like2"/>
    <property type="match status" value="1"/>
</dbReference>
<dbReference type="OrthoDB" id="40334at2759"/>
<dbReference type="Gene3D" id="3.40.30.10">
    <property type="entry name" value="Glutaredoxin"/>
    <property type="match status" value="1"/>
</dbReference>
<protein>
    <recommendedName>
        <fullName evidence="3">Thioredoxin domain-containing protein</fullName>
    </recommendedName>
</protein>
<evidence type="ECO:0000313" key="2">
    <source>
        <dbReference type="Proteomes" id="UP000054097"/>
    </source>
</evidence>
<dbReference type="InterPro" id="IPR032801">
    <property type="entry name" value="PXL2A/B/C"/>
</dbReference>
<sequence>MTQQLQVSPSDTFDQSTIEKAAKVLVWSENGDSVTFGSLFEKQKTIVVFIRHFLCGACKTYVEELAKVPKSALDAAGTRIVVGGCGDWPVIKLYREHTGFTSEIYAEPTRTLHRILELGATMRVSGGAPIRRYAPNLFFTTVKSFGTQRLLANLSLYPKIGDTAQRGGDFVCGPGLDITYGRRMVNNVDHIDVPELMQVAGVAYTGDEDAQAAS</sequence>
<keyword evidence="2" id="KW-1185">Reference proteome</keyword>